<protein>
    <submittedName>
        <fullName evidence="1">Uncharacterized protein</fullName>
    </submittedName>
</protein>
<organism evidence="1">
    <name type="scientific">marine sediment metagenome</name>
    <dbReference type="NCBI Taxonomy" id="412755"/>
    <lineage>
        <taxon>unclassified sequences</taxon>
        <taxon>metagenomes</taxon>
        <taxon>ecological metagenomes</taxon>
    </lineage>
</organism>
<accession>A0A0F9S6X8</accession>
<sequence>MEICGRITRGVVGMHRLCIERPEDQFAHTHDTIHDHQAVTLMERLVSLDPDGQWQLRTMADDNEAVKDSPEPGTPEYTDMLIAHAHSLGKPVIEFGPGDAPEDVAQRLADAIDEACEGK</sequence>
<dbReference type="AlphaFoldDB" id="A0A0F9S6X8"/>
<name>A0A0F9S6X8_9ZZZZ</name>
<gene>
    <name evidence="1" type="ORF">LCGC14_0810350</name>
</gene>
<dbReference type="EMBL" id="LAZR01002229">
    <property type="protein sequence ID" value="KKN32766.1"/>
    <property type="molecule type" value="Genomic_DNA"/>
</dbReference>
<evidence type="ECO:0000313" key="1">
    <source>
        <dbReference type="EMBL" id="KKN32766.1"/>
    </source>
</evidence>
<proteinExistence type="predicted"/>
<reference evidence="1" key="1">
    <citation type="journal article" date="2015" name="Nature">
        <title>Complex archaea that bridge the gap between prokaryotes and eukaryotes.</title>
        <authorList>
            <person name="Spang A."/>
            <person name="Saw J.H."/>
            <person name="Jorgensen S.L."/>
            <person name="Zaremba-Niedzwiedzka K."/>
            <person name="Martijn J."/>
            <person name="Lind A.E."/>
            <person name="van Eijk R."/>
            <person name="Schleper C."/>
            <person name="Guy L."/>
            <person name="Ettema T.J."/>
        </authorList>
    </citation>
    <scope>NUCLEOTIDE SEQUENCE</scope>
</reference>
<comment type="caution">
    <text evidence="1">The sequence shown here is derived from an EMBL/GenBank/DDBJ whole genome shotgun (WGS) entry which is preliminary data.</text>
</comment>